<dbReference type="AlphaFoldDB" id="A0A0E9U1A0"/>
<proteinExistence type="predicted"/>
<accession>A0A0E9U1A0</accession>
<organism evidence="1">
    <name type="scientific">Anguilla anguilla</name>
    <name type="common">European freshwater eel</name>
    <name type="synonym">Muraena anguilla</name>
    <dbReference type="NCBI Taxonomy" id="7936"/>
    <lineage>
        <taxon>Eukaryota</taxon>
        <taxon>Metazoa</taxon>
        <taxon>Chordata</taxon>
        <taxon>Craniata</taxon>
        <taxon>Vertebrata</taxon>
        <taxon>Euteleostomi</taxon>
        <taxon>Actinopterygii</taxon>
        <taxon>Neopterygii</taxon>
        <taxon>Teleostei</taxon>
        <taxon>Anguilliformes</taxon>
        <taxon>Anguillidae</taxon>
        <taxon>Anguilla</taxon>
    </lineage>
</organism>
<dbReference type="EMBL" id="GBXM01049065">
    <property type="protein sequence ID" value="JAH59512.1"/>
    <property type="molecule type" value="Transcribed_RNA"/>
</dbReference>
<protein>
    <submittedName>
        <fullName evidence="1">Uncharacterized protein</fullName>
    </submittedName>
</protein>
<reference evidence="1" key="1">
    <citation type="submission" date="2014-11" db="EMBL/GenBank/DDBJ databases">
        <authorList>
            <person name="Amaro Gonzalez C."/>
        </authorList>
    </citation>
    <scope>NUCLEOTIDE SEQUENCE</scope>
</reference>
<name>A0A0E9U1A0_ANGAN</name>
<evidence type="ECO:0000313" key="1">
    <source>
        <dbReference type="EMBL" id="JAH59512.1"/>
    </source>
</evidence>
<reference evidence="1" key="2">
    <citation type="journal article" date="2015" name="Fish Shellfish Immunol.">
        <title>Early steps in the European eel (Anguilla anguilla)-Vibrio vulnificus interaction in the gills: Role of the RtxA13 toxin.</title>
        <authorList>
            <person name="Callol A."/>
            <person name="Pajuelo D."/>
            <person name="Ebbesson L."/>
            <person name="Teles M."/>
            <person name="MacKenzie S."/>
            <person name="Amaro C."/>
        </authorList>
    </citation>
    <scope>NUCLEOTIDE SEQUENCE</scope>
</reference>
<sequence>MLFQSNIYTSLESLFCHLLDRLIIDQARLY</sequence>